<dbReference type="Gene3D" id="1.10.10.60">
    <property type="entry name" value="Homeodomain-like"/>
    <property type="match status" value="1"/>
</dbReference>
<protein>
    <submittedName>
        <fullName evidence="4">TetR family transcriptional regulator</fullName>
    </submittedName>
</protein>
<keyword evidence="1 2" id="KW-0238">DNA-binding</keyword>
<dbReference type="EMBL" id="WODC01000029">
    <property type="protein sequence ID" value="MUM78904.1"/>
    <property type="molecule type" value="Genomic_DNA"/>
</dbReference>
<reference evidence="4 5" key="1">
    <citation type="submission" date="2019-11" db="EMBL/GenBank/DDBJ databases">
        <title>Pseudodesulfovibrio alkaliphilus, sp. nov., an alkaliphilic sulfate-reducing bacteria from mud volcano of Taman peninsula, Russia.</title>
        <authorList>
            <person name="Frolova A."/>
            <person name="Merkel A.Y."/>
            <person name="Slobodkin A.I."/>
        </authorList>
    </citation>
    <scope>NUCLEOTIDE SEQUENCE [LARGE SCALE GENOMIC DNA]</scope>
    <source>
        <strain evidence="4 5">F-1</strain>
    </source>
</reference>
<evidence type="ECO:0000313" key="4">
    <source>
        <dbReference type="EMBL" id="MUM78904.1"/>
    </source>
</evidence>
<dbReference type="RefSeq" id="WP_155935752.1">
    <property type="nucleotide sequence ID" value="NZ_WODC01000029.1"/>
</dbReference>
<evidence type="ECO:0000259" key="3">
    <source>
        <dbReference type="PROSITE" id="PS50977"/>
    </source>
</evidence>
<sequence>MALTLVPKVVPIRNREITQQKLIGAVGKVLAESGFRHLGINQVAREAGVDKKLIYRYFGGLPGLLAAYGDTAHFWPSAEELLGEDCEVAGTMPPHQLIR</sequence>
<keyword evidence="5" id="KW-1185">Reference proteome</keyword>
<dbReference type="PROSITE" id="PS50977">
    <property type="entry name" value="HTH_TETR_2"/>
    <property type="match status" value="1"/>
</dbReference>
<evidence type="ECO:0000256" key="2">
    <source>
        <dbReference type="PROSITE-ProRule" id="PRU00335"/>
    </source>
</evidence>
<organism evidence="4 5">
    <name type="scientific">Pseudodesulfovibrio alkaliphilus</name>
    <dbReference type="NCBI Taxonomy" id="2661613"/>
    <lineage>
        <taxon>Bacteria</taxon>
        <taxon>Pseudomonadati</taxon>
        <taxon>Thermodesulfobacteriota</taxon>
        <taxon>Desulfovibrionia</taxon>
        <taxon>Desulfovibrionales</taxon>
        <taxon>Desulfovibrionaceae</taxon>
    </lineage>
</organism>
<evidence type="ECO:0000256" key="1">
    <source>
        <dbReference type="ARBA" id="ARBA00023125"/>
    </source>
</evidence>
<proteinExistence type="predicted"/>
<dbReference type="InterPro" id="IPR009057">
    <property type="entry name" value="Homeodomain-like_sf"/>
</dbReference>
<dbReference type="PRINTS" id="PR00455">
    <property type="entry name" value="HTHTETR"/>
</dbReference>
<dbReference type="SUPFAM" id="SSF46689">
    <property type="entry name" value="Homeodomain-like"/>
    <property type="match status" value="1"/>
</dbReference>
<dbReference type="AlphaFoldDB" id="A0A7K1KS49"/>
<dbReference type="Proteomes" id="UP000461162">
    <property type="component" value="Unassembled WGS sequence"/>
</dbReference>
<dbReference type="GO" id="GO:0003677">
    <property type="term" value="F:DNA binding"/>
    <property type="evidence" value="ECO:0007669"/>
    <property type="project" value="UniProtKB-UniRule"/>
</dbReference>
<accession>A0A7K1KS49</accession>
<comment type="caution">
    <text evidence="4">The sequence shown here is derived from an EMBL/GenBank/DDBJ whole genome shotgun (WGS) entry which is preliminary data.</text>
</comment>
<feature type="domain" description="HTH tetR-type" evidence="3">
    <location>
        <begin position="16"/>
        <end position="76"/>
    </location>
</feature>
<dbReference type="InterPro" id="IPR001647">
    <property type="entry name" value="HTH_TetR"/>
</dbReference>
<feature type="DNA-binding region" description="H-T-H motif" evidence="2">
    <location>
        <begin position="39"/>
        <end position="58"/>
    </location>
</feature>
<name>A0A7K1KS49_9BACT</name>
<dbReference type="Pfam" id="PF00440">
    <property type="entry name" value="TetR_N"/>
    <property type="match status" value="1"/>
</dbReference>
<evidence type="ECO:0000313" key="5">
    <source>
        <dbReference type="Proteomes" id="UP000461162"/>
    </source>
</evidence>
<gene>
    <name evidence="4" type="ORF">GKC30_14850</name>
</gene>